<dbReference type="EMBL" id="ABWP01000060">
    <property type="protein sequence ID" value="EEA84831.1"/>
    <property type="molecule type" value="Genomic_DNA"/>
</dbReference>
<comment type="caution">
    <text evidence="1">The sequence shown here is derived from an EMBL/GenBank/DDBJ whole genome shotgun (WGS) entry which is preliminary data.</text>
</comment>
<reference evidence="1 2" key="2">
    <citation type="submission" date="2008-10" db="EMBL/GenBank/DDBJ databases">
        <title>Draft genome sequence of Clostridium hiranonis (DSM 13275).</title>
        <authorList>
            <person name="Sudarsanam P."/>
            <person name="Ley R."/>
            <person name="Guruge J."/>
            <person name="Turnbaugh P.J."/>
            <person name="Mahowald M."/>
            <person name="Liep D."/>
            <person name="Gordon J."/>
        </authorList>
    </citation>
    <scope>NUCLEOTIDE SEQUENCE [LARGE SCALE GENOMIC DNA]</scope>
    <source>
        <strain evidence="1 2">DSM 13275</strain>
    </source>
</reference>
<dbReference type="HOGENOM" id="CLU_139219_1_0_9"/>
<evidence type="ECO:0000313" key="2">
    <source>
        <dbReference type="Proteomes" id="UP000003178"/>
    </source>
</evidence>
<dbReference type="OrthoDB" id="1697482at2"/>
<dbReference type="InterPro" id="IPR038628">
    <property type="entry name" value="XkdM-like_sf"/>
</dbReference>
<dbReference type="RefSeq" id="WP_006440378.1">
    <property type="nucleotide sequence ID" value="NZ_DS995356.1"/>
</dbReference>
<dbReference type="STRING" id="500633.CLOHIR_01457"/>
<reference evidence="1 2" key="1">
    <citation type="submission" date="2008-09" db="EMBL/GenBank/DDBJ databases">
        <authorList>
            <person name="Fulton L."/>
            <person name="Clifton S."/>
            <person name="Fulton B."/>
            <person name="Xu J."/>
            <person name="Minx P."/>
            <person name="Pepin K.H."/>
            <person name="Johnson M."/>
            <person name="Thiruvilangam P."/>
            <person name="Bhonagiri V."/>
            <person name="Nash W.E."/>
            <person name="Mardis E.R."/>
            <person name="Wilson R.K."/>
        </authorList>
    </citation>
    <scope>NUCLEOTIDE SEQUENCE [LARGE SCALE GENOMIC DNA]</scope>
    <source>
        <strain evidence="1 2">DSM 13275</strain>
    </source>
</reference>
<organism evidence="1 2">
    <name type="scientific">Peptacetobacter hiranonis (strain DSM 13275 / JCM 10541 / KCTC 15199 / TO-931)</name>
    <name type="common">Clostridium hiranonis</name>
    <dbReference type="NCBI Taxonomy" id="500633"/>
    <lineage>
        <taxon>Bacteria</taxon>
        <taxon>Bacillati</taxon>
        <taxon>Bacillota</taxon>
        <taxon>Clostridia</taxon>
        <taxon>Peptostreptococcales</taxon>
        <taxon>Peptostreptococcaceae</taxon>
        <taxon>Peptacetobacter</taxon>
    </lineage>
</organism>
<dbReference type="Proteomes" id="UP000003178">
    <property type="component" value="Unassembled WGS sequence"/>
</dbReference>
<name>B6G003_PEPHT</name>
<gene>
    <name evidence="1" type="ORF">CLOHIR_01457</name>
</gene>
<proteinExistence type="predicted"/>
<dbReference type="Pfam" id="PF09393">
    <property type="entry name" value="DUF2001"/>
    <property type="match status" value="1"/>
</dbReference>
<dbReference type="SUPFAM" id="SSF69279">
    <property type="entry name" value="Phage tail proteins"/>
    <property type="match status" value="1"/>
</dbReference>
<protein>
    <recommendedName>
        <fullName evidence="3">Phage portal protein</fullName>
    </recommendedName>
</protein>
<evidence type="ECO:0000313" key="1">
    <source>
        <dbReference type="EMBL" id="EEA84831.1"/>
    </source>
</evidence>
<evidence type="ECO:0008006" key="3">
    <source>
        <dbReference type="Google" id="ProtNLM"/>
    </source>
</evidence>
<accession>B6G003</accession>
<dbReference type="Gene3D" id="2.30.110.40">
    <property type="entry name" value="Phage tail tube protein"/>
    <property type="match status" value="1"/>
</dbReference>
<keyword evidence="2" id="KW-1185">Reference proteome</keyword>
<dbReference type="InterPro" id="IPR018989">
    <property type="entry name" value="DUF2001"/>
</dbReference>
<dbReference type="AlphaFoldDB" id="B6G003"/>
<sequence length="148" mass="16794">MAEDYRAILDATKIQSGTYGELWWDSEYMSEAKAIDIKDEFEKESIKVVRDRRVKHKTLAVEGKGSVTLYKINSFAIKKLKDFSLGNAEEPRFTLMTNLDDPSGLGAERLIFNGVMFDDLTWVKTEVGTLGEIELPFTYESVEIVSLV</sequence>